<dbReference type="PANTHER" id="PTHR31327">
    <property type="entry name" value="SPERM MEIOSIS PDZ DOMAIN CONTAINING PROTEINS-RELATED"/>
    <property type="match status" value="1"/>
</dbReference>
<evidence type="ECO:0000313" key="2">
    <source>
        <dbReference type="EMBL" id="CAI5441734.1"/>
    </source>
</evidence>
<accession>A0A9P1IAN7</accession>
<reference evidence="2" key="1">
    <citation type="submission" date="2022-11" db="EMBL/GenBank/DDBJ databases">
        <authorList>
            <person name="Kikuchi T."/>
        </authorList>
    </citation>
    <scope>NUCLEOTIDE SEQUENCE</scope>
    <source>
        <strain evidence="2">PS1010</strain>
    </source>
</reference>
<keyword evidence="3" id="KW-1185">Reference proteome</keyword>
<gene>
    <name evidence="2" type="ORF">CAMP_LOCUS4371</name>
</gene>
<name>A0A9P1IAN7_9PELO</name>
<evidence type="ECO:0000259" key="1">
    <source>
        <dbReference type="PROSITE" id="PS50106"/>
    </source>
</evidence>
<dbReference type="Proteomes" id="UP001152747">
    <property type="component" value="Unassembled WGS sequence"/>
</dbReference>
<evidence type="ECO:0000313" key="3">
    <source>
        <dbReference type="Proteomes" id="UP001152747"/>
    </source>
</evidence>
<sequence>MVNDDKIFNGMEEVIKSRINNALLIKGKTGIPQELIEKHTATVKLNKNEKGIGISIYNGLVCRMKYKSPFKGQINIGDIVMFLNGSLVHFEKKDNVQSKHFGTLAQEMLSKDSPTLEIGFIRLKSRLLDVPVPKGFTATEDYKTDTVFVYLYSFMKFGLHVQKVMGTAIVSYTTPISISSISFNIGETILTVDDKKVDCIEQIKERIREGCIEKGFARVTVTYPAIDILRNSVRNQINTAAREIERPIYSIGEDARKFAQSGITAVKTAAEPKSILRLTKKQDATPTGDVNSKQIKTSLIGFRNSVGEHDIPSEWNSKLFVWLPPMKTADSEKNGGFQASSVYKKPLN</sequence>
<dbReference type="AlphaFoldDB" id="A0A9P1IAN7"/>
<dbReference type="PANTHER" id="PTHR31327:SF10">
    <property type="entry name" value="PDZ DOMAIN-CONTAINING PROTEIN"/>
    <property type="match status" value="1"/>
</dbReference>
<dbReference type="InterPro" id="IPR040264">
    <property type="entry name" value="T15H9.4-like"/>
</dbReference>
<dbReference type="EMBL" id="CANHGI010000002">
    <property type="protein sequence ID" value="CAI5441734.1"/>
    <property type="molecule type" value="Genomic_DNA"/>
</dbReference>
<feature type="domain" description="PDZ" evidence="1">
    <location>
        <begin position="42"/>
        <end position="85"/>
    </location>
</feature>
<proteinExistence type="predicted"/>
<protein>
    <recommendedName>
        <fullName evidence="1">PDZ domain-containing protein</fullName>
    </recommendedName>
</protein>
<dbReference type="OrthoDB" id="5847145at2759"/>
<dbReference type="InterPro" id="IPR001478">
    <property type="entry name" value="PDZ"/>
</dbReference>
<dbReference type="PROSITE" id="PS50106">
    <property type="entry name" value="PDZ"/>
    <property type="match status" value="1"/>
</dbReference>
<comment type="caution">
    <text evidence="2">The sequence shown here is derived from an EMBL/GenBank/DDBJ whole genome shotgun (WGS) entry which is preliminary data.</text>
</comment>
<organism evidence="2 3">
    <name type="scientific">Caenorhabditis angaria</name>
    <dbReference type="NCBI Taxonomy" id="860376"/>
    <lineage>
        <taxon>Eukaryota</taxon>
        <taxon>Metazoa</taxon>
        <taxon>Ecdysozoa</taxon>
        <taxon>Nematoda</taxon>
        <taxon>Chromadorea</taxon>
        <taxon>Rhabditida</taxon>
        <taxon>Rhabditina</taxon>
        <taxon>Rhabditomorpha</taxon>
        <taxon>Rhabditoidea</taxon>
        <taxon>Rhabditidae</taxon>
        <taxon>Peloderinae</taxon>
        <taxon>Caenorhabditis</taxon>
    </lineage>
</organism>